<dbReference type="AlphaFoldDB" id="A0A512M8I8"/>
<keyword evidence="3" id="KW-1185">Reference proteome</keyword>
<gene>
    <name evidence="2" type="ORF">BGE01nite_23040</name>
</gene>
<evidence type="ECO:0000313" key="2">
    <source>
        <dbReference type="EMBL" id="GEP43013.1"/>
    </source>
</evidence>
<organism evidence="2 3">
    <name type="scientific">Brevifollis gellanilyticus</name>
    <dbReference type="NCBI Taxonomy" id="748831"/>
    <lineage>
        <taxon>Bacteria</taxon>
        <taxon>Pseudomonadati</taxon>
        <taxon>Verrucomicrobiota</taxon>
        <taxon>Verrucomicrobiia</taxon>
        <taxon>Verrucomicrobiales</taxon>
        <taxon>Verrucomicrobiaceae</taxon>
    </lineage>
</organism>
<dbReference type="InterPro" id="IPR002931">
    <property type="entry name" value="Transglutaminase-like"/>
</dbReference>
<accession>A0A512M8I8</accession>
<name>A0A512M8I8_9BACT</name>
<dbReference type="Pfam" id="PF01841">
    <property type="entry name" value="Transglut_core"/>
    <property type="match status" value="1"/>
</dbReference>
<dbReference type="InterPro" id="IPR018667">
    <property type="entry name" value="DUF2126"/>
</dbReference>
<evidence type="ECO:0000259" key="1">
    <source>
        <dbReference type="SMART" id="SM00460"/>
    </source>
</evidence>
<evidence type="ECO:0000313" key="3">
    <source>
        <dbReference type="Proteomes" id="UP000321577"/>
    </source>
</evidence>
<dbReference type="SMART" id="SM00460">
    <property type="entry name" value="TGc"/>
    <property type="match status" value="1"/>
</dbReference>
<dbReference type="Proteomes" id="UP000321577">
    <property type="component" value="Unassembled WGS sequence"/>
</dbReference>
<dbReference type="EMBL" id="BKAG01000014">
    <property type="protein sequence ID" value="GEP43013.1"/>
    <property type="molecule type" value="Genomic_DNA"/>
</dbReference>
<dbReference type="RefSeq" id="WP_146850596.1">
    <property type="nucleotide sequence ID" value="NZ_BKAG01000014.1"/>
</dbReference>
<dbReference type="PANTHER" id="PTHR33490">
    <property type="entry name" value="BLR5614 PROTEIN-RELATED"/>
    <property type="match status" value="1"/>
</dbReference>
<sequence>MAIHVALRHVTRYKYDRPVTLSPQVVRLRPAPHCRTPVLSYSLSVTPEKHFINWQQDPQSNYLARLVFEEKTTEFAIEVDLVAEMAVYNPFDFFLEPQAETVPFQYDPVLLHELEPFQRKSPVTPLLSAYLRQIRHDVLKDGSVPVRTIDFLVGINQMLWKDMRYTIRMEPGVQTPEETLELCSGSCRDSSWLLVNLFRHLGIASRFVSGYLIQLKPDVKSLDGPSGAEQDFTDLHAWCEVYLPGAGWVGLDPTSGLLAGEGHIPLAATPDPQGAAPISGGVDKCEVEFVHEMAITRIYESPRVTKPYTEEQWAEIEKLGHRIDDDLVKSDIRLTMGGEPTFVSIDDVEGDEWNTAAVGPKKRLLSGELIKRLRDRFGPGGLLHYGQGKWYPGESLPRWALGCYWRKDGVPMWTDDSLIADEAIDYGFGESEAKKFGLATAAALGVNPRWLKQAYEDVYYYLWKEKRLPVNVDVFKSNLSNKEERARLARLFEQGLDKIVGYILPLERVTYGDQERWKSGPWFVRDDSLHLIPGDSAMGLRLPLDSLPWVSATDYPWIYPTDPASDWPDLPTRPDSRQHYLREVAGWLQDMPGSPETPSSYAATRYAGQGKPERRKLDPLEALEDDVNVDPSARMPLPQESASAVIRTAICFEPRNGRLHVFMPPVTTTEDYIDLVAAIEDVATAMKMPIIIEGTPPPFDPRLDVIKVTPDPGVIEVNMHPVKTWKELVNNTTILYEEARLTRLGTEKFMVDGRHTGTGGGNHIVFGGERPKDSPLLRRPDLLKSLLGFWHNHPSLSYLFSGLFIGPTSQHPRVDEARNDGLFELELAFKELDRHTAEKGFTPPWLVDRLFRNILTDLTGNTHRSEFCIDKLFDPSSSTGRLGLVELRSFEMPPHAEMSLAQHLLLRAAIARFWKEPYEQKLVRWGTDLHDRFLLPHFVWDDLCDVLSDMQDFGYDIKPEWFAPHFEFKFPAIGAITQRGVHLDIRTALEPWHVLGEEGTSGGTARYVDSSLERVQVKTSGLVPGRYVITCNGRQVPLHPTGTNGEFVAGIRYRAWQPGECLQPTIGVHSPLTFDIVDTWNQRSLGGATYHVVHPGGRSYDTFPVNSYEAESRRLARFFTNGHTQGKFTPLQIPQIPEFPLTLDLRLG</sequence>
<protein>
    <submittedName>
        <fullName evidence="2">IMP dehydrogenase</fullName>
    </submittedName>
</protein>
<proteinExistence type="predicted"/>
<feature type="domain" description="Transglutaminase-like" evidence="1">
    <location>
        <begin position="179"/>
        <end position="255"/>
    </location>
</feature>
<dbReference type="InterPro" id="IPR013589">
    <property type="entry name" value="Bac_transglu_N"/>
</dbReference>
<dbReference type="SUPFAM" id="SSF54001">
    <property type="entry name" value="Cysteine proteinases"/>
    <property type="match status" value="1"/>
</dbReference>
<dbReference type="OrthoDB" id="9804872at2"/>
<comment type="caution">
    <text evidence="2">The sequence shown here is derived from an EMBL/GenBank/DDBJ whole genome shotgun (WGS) entry which is preliminary data.</text>
</comment>
<reference evidence="2 3" key="1">
    <citation type="submission" date="2019-07" db="EMBL/GenBank/DDBJ databases">
        <title>Whole genome shotgun sequence of Brevifollis gellanilyticus NBRC 108608.</title>
        <authorList>
            <person name="Hosoyama A."/>
            <person name="Uohara A."/>
            <person name="Ohji S."/>
            <person name="Ichikawa N."/>
        </authorList>
    </citation>
    <scope>NUCLEOTIDE SEQUENCE [LARGE SCALE GENOMIC DNA]</scope>
    <source>
        <strain evidence="2 3">NBRC 108608</strain>
    </source>
</reference>
<dbReference type="Pfam" id="PF09899">
    <property type="entry name" value="DUF2126"/>
    <property type="match status" value="1"/>
</dbReference>
<dbReference type="Gene3D" id="3.10.620.30">
    <property type="match status" value="1"/>
</dbReference>
<dbReference type="Pfam" id="PF08379">
    <property type="entry name" value="Bact_transglu_N"/>
    <property type="match status" value="1"/>
</dbReference>
<dbReference type="PANTHER" id="PTHR33490:SF1">
    <property type="entry name" value="SLL1233 PROTEIN"/>
    <property type="match status" value="1"/>
</dbReference>
<dbReference type="InterPro" id="IPR038765">
    <property type="entry name" value="Papain-like_cys_pep_sf"/>
</dbReference>